<dbReference type="OrthoDB" id="5593376at2759"/>
<dbReference type="InterPro" id="IPR015919">
    <property type="entry name" value="Cadherin-like_sf"/>
</dbReference>
<sequence length="597" mass="65747">MDPHDSKTGTPSLGISHPNDKTILPLSDASTAAILGTHTSVVNSPVQGSLNSSAQNEGQGTMALGQRPNTSLNEPMQSMQALNMALESHTGSKWSDDTTNILQPSIQVAMGQQQQDQVVLDQPHTSNLDPAADDLWDNYGSTDRGALNTDLPADLRAHYDKIFHEFLTCICSNVEAKDDRGELIHQVFMPKKMARLDESPDFRPFKFRIQPFSNAFQSELQRRGLSEDDCSMRKVKPYLWSHPYISRFNEDGRKSKSKGNHIWNVEARRLPNGGWEFFTFMPKIAAPSSKIAYVGEPWTWNLRIWDPQSSASDFKVAYSATKLPSWLKWEDNDKVLSGTPSSPLDSGDVSIMAVYVHLGQLHRLEQSFLLRVVDRSDPNVASQEASSASVPEMVSPPLPAQTTSATSPLVDIQVTPLPQTDRHEVVDPSRASDVLASLNFPFTPPVYMEGSHVQPQFGLDAQMMQNRAIMEQPNAVFSESSQQVPSFVDKTATLQPVLPQAGPSGHISPPLADIQSTSHSTPLASPGMVPGSTNTVTPMMQMWNVIDQRQREQASSFMLLMPQRPQSFSLSEHPGQGTPMSNLPNDMGATLPQISKP</sequence>
<dbReference type="GO" id="GO:0005509">
    <property type="term" value="F:calcium ion binding"/>
    <property type="evidence" value="ECO:0007669"/>
    <property type="project" value="InterPro"/>
</dbReference>
<keyword evidence="3" id="KW-1185">Reference proteome</keyword>
<dbReference type="RefSeq" id="XP_017993774.1">
    <property type="nucleotide sequence ID" value="XM_018137704.1"/>
</dbReference>
<dbReference type="VEuPathDB" id="FungiDB:Malapachy_3227"/>
<organism evidence="2 3">
    <name type="scientific">Malassezia pachydermatis</name>
    <dbReference type="NCBI Taxonomy" id="77020"/>
    <lineage>
        <taxon>Eukaryota</taxon>
        <taxon>Fungi</taxon>
        <taxon>Dikarya</taxon>
        <taxon>Basidiomycota</taxon>
        <taxon>Ustilaginomycotina</taxon>
        <taxon>Malasseziomycetes</taxon>
        <taxon>Malasseziales</taxon>
        <taxon>Malasseziaceae</taxon>
        <taxon>Malassezia</taxon>
    </lineage>
</organism>
<evidence type="ECO:0000313" key="2">
    <source>
        <dbReference type="EMBL" id="KOS16142.1"/>
    </source>
</evidence>
<dbReference type="InterPro" id="IPR013783">
    <property type="entry name" value="Ig-like_fold"/>
</dbReference>
<evidence type="ECO:0000256" key="1">
    <source>
        <dbReference type="SAM" id="MobiDB-lite"/>
    </source>
</evidence>
<accession>A0A0M9VR12</accession>
<dbReference type="STRING" id="77020.A0A0M9VR12"/>
<comment type="caution">
    <text evidence="2">The sequence shown here is derived from an EMBL/GenBank/DDBJ whole genome shotgun (WGS) entry which is preliminary data.</text>
</comment>
<feature type="region of interest" description="Disordered" evidence="1">
    <location>
        <begin position="1"/>
        <end position="21"/>
    </location>
</feature>
<name>A0A0M9VR12_9BASI</name>
<gene>
    <name evidence="2" type="ORF">Malapachy_3227</name>
</gene>
<dbReference type="GeneID" id="28729580"/>
<dbReference type="AlphaFoldDB" id="A0A0M9VR12"/>
<feature type="region of interest" description="Disordered" evidence="1">
    <location>
        <begin position="45"/>
        <end position="73"/>
    </location>
</feature>
<proteinExistence type="predicted"/>
<dbReference type="Gene3D" id="2.60.40.10">
    <property type="entry name" value="Immunoglobulins"/>
    <property type="match status" value="1"/>
</dbReference>
<protein>
    <submittedName>
        <fullName evidence="2">Uncharacterized protein</fullName>
    </submittedName>
</protein>
<dbReference type="Proteomes" id="UP000037751">
    <property type="component" value="Unassembled WGS sequence"/>
</dbReference>
<reference evidence="2 3" key="1">
    <citation type="submission" date="2015-07" db="EMBL/GenBank/DDBJ databases">
        <title>Draft Genome Sequence of Malassezia furfur CBS1878 and Malassezia pachydermatis CBS1879.</title>
        <authorList>
            <person name="Triana S."/>
            <person name="Ohm R."/>
            <person name="Gonzalez A."/>
            <person name="DeCock H."/>
            <person name="Restrepo S."/>
            <person name="Celis A."/>
        </authorList>
    </citation>
    <scope>NUCLEOTIDE SEQUENCE [LARGE SCALE GENOMIC DNA]</scope>
    <source>
        <strain evidence="2 3">CBS 1879</strain>
    </source>
</reference>
<dbReference type="GO" id="GO:0016020">
    <property type="term" value="C:membrane"/>
    <property type="evidence" value="ECO:0007669"/>
    <property type="project" value="InterPro"/>
</dbReference>
<feature type="compositionally biased region" description="Polar residues" evidence="1">
    <location>
        <begin position="45"/>
        <end position="59"/>
    </location>
</feature>
<dbReference type="EMBL" id="LGAV01000001">
    <property type="protein sequence ID" value="KOS16142.1"/>
    <property type="molecule type" value="Genomic_DNA"/>
</dbReference>
<dbReference type="SUPFAM" id="SSF49313">
    <property type="entry name" value="Cadherin-like"/>
    <property type="match status" value="1"/>
</dbReference>
<evidence type="ECO:0000313" key="3">
    <source>
        <dbReference type="Proteomes" id="UP000037751"/>
    </source>
</evidence>
<feature type="region of interest" description="Disordered" evidence="1">
    <location>
        <begin position="567"/>
        <end position="597"/>
    </location>
</feature>